<dbReference type="STRING" id="1549858.MC45_08205"/>
<dbReference type="Proteomes" id="UP000033200">
    <property type="component" value="Chromosome"/>
</dbReference>
<dbReference type="PROSITE" id="PS51186">
    <property type="entry name" value="GNAT"/>
    <property type="match status" value="1"/>
</dbReference>
<evidence type="ECO:0000313" key="2">
    <source>
        <dbReference type="EMBL" id="AIT08104.1"/>
    </source>
</evidence>
<reference evidence="2 3" key="1">
    <citation type="submission" date="2014-09" db="EMBL/GenBank/DDBJ databases">
        <title>Using Illumina technology Improving SMRT sequencing Genome Assembly by RASTools.</title>
        <authorList>
            <person name="Zhou Y."/>
            <person name="Ma T."/>
            <person name="Liu T."/>
        </authorList>
    </citation>
    <scope>NUCLEOTIDE SEQUENCE [LARGE SCALE GENOMIC DNA]</scope>
    <source>
        <strain evidence="2 3">ATCC 55669</strain>
    </source>
</reference>
<name>A0A097EKK5_9SPHN</name>
<feature type="domain" description="N-acetyltransferase" evidence="1">
    <location>
        <begin position="4"/>
        <end position="156"/>
    </location>
</feature>
<dbReference type="HOGENOM" id="CLU_119554_0_0_5"/>
<dbReference type="KEGG" id="stax:MC45_08205"/>
<gene>
    <name evidence="2" type="ORF">MC45_08205</name>
</gene>
<sequence length="177" mass="19812">MSRVAVRRYEAADRATVLAIFDSNLPEYFGAGDRGWLKETLDEPDGPAFVVTVDGVPAAFGGYEIWDHYNKALLYWGMAARRFHRCGLGRLLLFERLVHVARHAEPPTRYVTVDTSPLVAPFFRRCGFALTAVWPEGYRSGMEMHELHFDLAATTIDALDAQRRAALAAVEAAVARR</sequence>
<evidence type="ECO:0000313" key="3">
    <source>
        <dbReference type="Proteomes" id="UP000033200"/>
    </source>
</evidence>
<dbReference type="EMBL" id="CP009571">
    <property type="protein sequence ID" value="AIT08104.1"/>
    <property type="molecule type" value="Genomic_DNA"/>
</dbReference>
<accession>A0A097EKK5</accession>
<keyword evidence="3" id="KW-1185">Reference proteome</keyword>
<dbReference type="RefSeq" id="WP_038666908.1">
    <property type="nucleotide sequence ID" value="NZ_CP009571.1"/>
</dbReference>
<proteinExistence type="predicted"/>
<dbReference type="InterPro" id="IPR016181">
    <property type="entry name" value="Acyl_CoA_acyltransferase"/>
</dbReference>
<dbReference type="GO" id="GO:0016747">
    <property type="term" value="F:acyltransferase activity, transferring groups other than amino-acyl groups"/>
    <property type="evidence" value="ECO:0007669"/>
    <property type="project" value="InterPro"/>
</dbReference>
<dbReference type="AlphaFoldDB" id="A0A097EKK5"/>
<protein>
    <submittedName>
        <fullName evidence="2">GCN5 family acetyltransferase</fullName>
    </submittedName>
</protein>
<dbReference type="Pfam" id="PF00583">
    <property type="entry name" value="Acetyltransf_1"/>
    <property type="match status" value="1"/>
</dbReference>
<dbReference type="SUPFAM" id="SSF55729">
    <property type="entry name" value="Acyl-CoA N-acyltransferases (Nat)"/>
    <property type="match status" value="1"/>
</dbReference>
<organism evidence="2 3">
    <name type="scientific">Sphingomonas taxi</name>
    <dbReference type="NCBI Taxonomy" id="1549858"/>
    <lineage>
        <taxon>Bacteria</taxon>
        <taxon>Pseudomonadati</taxon>
        <taxon>Pseudomonadota</taxon>
        <taxon>Alphaproteobacteria</taxon>
        <taxon>Sphingomonadales</taxon>
        <taxon>Sphingomonadaceae</taxon>
        <taxon>Sphingomonas</taxon>
    </lineage>
</organism>
<dbReference type="InterPro" id="IPR000182">
    <property type="entry name" value="GNAT_dom"/>
</dbReference>
<keyword evidence="2" id="KW-0808">Transferase</keyword>
<dbReference type="eggNOG" id="COG0456">
    <property type="taxonomic scope" value="Bacteria"/>
</dbReference>
<dbReference type="Gene3D" id="3.40.630.30">
    <property type="match status" value="1"/>
</dbReference>
<evidence type="ECO:0000259" key="1">
    <source>
        <dbReference type="PROSITE" id="PS51186"/>
    </source>
</evidence>